<evidence type="ECO:0000259" key="6">
    <source>
        <dbReference type="PROSITE" id="PS50901"/>
    </source>
</evidence>
<dbReference type="InterPro" id="IPR002543">
    <property type="entry name" value="FtsK_dom"/>
</dbReference>
<feature type="domain" description="FtsK" evidence="6">
    <location>
        <begin position="461"/>
        <end position="661"/>
    </location>
</feature>
<evidence type="ECO:0000313" key="7">
    <source>
        <dbReference type="EMBL" id="DAD76042.1"/>
    </source>
</evidence>
<dbReference type="EMBL" id="BK014795">
    <property type="protein sequence ID" value="DAD76042.1"/>
    <property type="molecule type" value="Genomic_DNA"/>
</dbReference>
<dbReference type="Pfam" id="PF12705">
    <property type="entry name" value="PDDEXK_1"/>
    <property type="match status" value="1"/>
</dbReference>
<evidence type="ECO:0000256" key="5">
    <source>
        <dbReference type="SAM" id="Coils"/>
    </source>
</evidence>
<evidence type="ECO:0000256" key="3">
    <source>
        <dbReference type="ARBA" id="ARBA00022840"/>
    </source>
</evidence>
<keyword evidence="2" id="KW-0547">Nucleotide-binding</keyword>
<dbReference type="CDD" id="cd01127">
    <property type="entry name" value="TrwB_TraG_TraD_VirD4"/>
    <property type="match status" value="1"/>
</dbReference>
<dbReference type="Gene3D" id="3.40.50.300">
    <property type="entry name" value="P-loop containing nucleotide triphosphate hydrolases"/>
    <property type="match status" value="1"/>
</dbReference>
<name>A0A8S5M1D1_9CAUD</name>
<reference evidence="7" key="1">
    <citation type="journal article" date="2021" name="Proc. Natl. Acad. Sci. U.S.A.">
        <title>A Catalog of Tens of Thousands of Viruses from Human Metagenomes Reveals Hidden Associations with Chronic Diseases.</title>
        <authorList>
            <person name="Tisza M.J."/>
            <person name="Buck C.B."/>
        </authorList>
    </citation>
    <scope>NUCLEOTIDE SEQUENCE</scope>
    <source>
        <strain evidence="7">CtIi96</strain>
    </source>
</reference>
<keyword evidence="5" id="KW-0175">Coiled coil</keyword>
<evidence type="ECO:0000256" key="4">
    <source>
        <dbReference type="ARBA" id="ARBA00023125"/>
    </source>
</evidence>
<evidence type="ECO:0000256" key="1">
    <source>
        <dbReference type="ARBA" id="ARBA00006474"/>
    </source>
</evidence>
<comment type="similarity">
    <text evidence="1">Belongs to the FtsK/SpoIIIE/SftA family.</text>
</comment>
<dbReference type="InterPro" id="IPR050206">
    <property type="entry name" value="FtsK/SpoIIIE/SftA"/>
</dbReference>
<dbReference type="Pfam" id="PF17854">
    <property type="entry name" value="FtsK_alpha"/>
    <property type="match status" value="1"/>
</dbReference>
<keyword evidence="3" id="KW-0067">ATP-binding</keyword>
<organism evidence="7">
    <name type="scientific">Podoviridae sp. ctIi96</name>
    <dbReference type="NCBI Taxonomy" id="2826550"/>
    <lineage>
        <taxon>Viruses</taxon>
        <taxon>Duplodnaviria</taxon>
        <taxon>Heunggongvirae</taxon>
        <taxon>Uroviricota</taxon>
        <taxon>Caudoviricetes</taxon>
    </lineage>
</organism>
<feature type="coiled-coil region" evidence="5">
    <location>
        <begin position="522"/>
        <end position="549"/>
    </location>
</feature>
<dbReference type="PROSITE" id="PS50901">
    <property type="entry name" value="FTSK"/>
    <property type="match status" value="1"/>
</dbReference>
<dbReference type="PANTHER" id="PTHR22683">
    <property type="entry name" value="SPORULATION PROTEIN RELATED"/>
    <property type="match status" value="1"/>
</dbReference>
<accession>A0A8S5M1D1</accession>
<sequence>MNKYSSYTNAELEEHLSNYLIDSWSYSKVASFSRNEKEFEKREIYRERSRSSSSTVAGNAYHSALEYFFMELQRKGQIIPITEMERVAFSYIEEVHPNDWKIQKTTPTVEECKIEATKNATRLINNFYGEKDIYLSGIKEIIAVESRCEEWVTINGVDIPLPCHARLDLAIRTESGRTVIIDHKSRAKFTDDEELTFTCGKQAMTYVKCYESRFGENVDEVWFVENKISKNKDGSSQLKKFVINLDNDTRKLYEAILYEPLKRMIEAVSDPDYVYMINDSDNFVDRAELYNFWAKTLIAEVDDFNVPESKKELISKRQKKIRDASLGSVNPKVISEFKRNASSFIQYDLSNSNMTNSEKIEHILRTFGVIVNVAKEINGYSSDTYLLEVSAGTKITTVMKYKLDIANALDVPSIRMGNELMVYEGKSYLSIESPKKRTKSLYWDKKYIDGMRIPIGTDNFGRLVVWDLDNNSTPHALICGATGSGKSVCIISTIEYARLAGIRDIVIFDPKYEFCNYSSEKYIKVYNDIEEIEAKMKELVQDMQERAKSRASWKTLVVFDEFADAVASSRSGTELDIKEMVEVGQRKNAFGFLEPKMELRTVGREKSLEENLKMLLQKGRSLGFRIMAATQRASVNVITGDAKVNFPVQICFRVPKEIDSKVVLDEPGAETLGGMGDGLMKSPEYLGIVRFQGFYKK</sequence>
<dbReference type="InterPro" id="IPR038726">
    <property type="entry name" value="PDDEXK_AddAB-type"/>
</dbReference>
<dbReference type="Gene3D" id="3.30.980.40">
    <property type="match status" value="1"/>
</dbReference>
<proteinExistence type="inferred from homology"/>
<dbReference type="InterPro" id="IPR041027">
    <property type="entry name" value="FtsK_alpha"/>
</dbReference>
<dbReference type="SUPFAM" id="SSF52540">
    <property type="entry name" value="P-loop containing nucleoside triphosphate hydrolases"/>
    <property type="match status" value="1"/>
</dbReference>
<dbReference type="GO" id="GO:0005524">
    <property type="term" value="F:ATP binding"/>
    <property type="evidence" value="ECO:0007669"/>
    <property type="project" value="UniProtKB-KW"/>
</dbReference>
<dbReference type="GO" id="GO:0003677">
    <property type="term" value="F:DNA binding"/>
    <property type="evidence" value="ECO:0007669"/>
    <property type="project" value="UniProtKB-KW"/>
</dbReference>
<protein>
    <submittedName>
        <fullName evidence="7">DNA TRANSLOCASE FTSK</fullName>
    </submittedName>
</protein>
<dbReference type="InterPro" id="IPR027417">
    <property type="entry name" value="P-loop_NTPase"/>
</dbReference>
<dbReference type="PANTHER" id="PTHR22683:SF41">
    <property type="entry name" value="DNA TRANSLOCASE FTSK"/>
    <property type="match status" value="1"/>
</dbReference>
<evidence type="ECO:0000256" key="2">
    <source>
        <dbReference type="ARBA" id="ARBA00022741"/>
    </source>
</evidence>
<keyword evidence="4" id="KW-0238">DNA-binding</keyword>
<dbReference type="Pfam" id="PF01580">
    <property type="entry name" value="FtsK_SpoIIIE"/>
    <property type="match status" value="1"/>
</dbReference>